<sequence>MLLRKKRVLIIYYSFTGQTKLLLNRIIEGLEGEGIEVTVQQLTPVSPYDFPFKSYYDLLKATIQTFFSLRSEIKPVEKTFSGCWSRIILAGPTWSYHPSGPVLDFLDRYGKELRDECVIPLISCRAYWRIHHWELRRHLKKYGARMEPPIVFTHLIREPWRTIGLILQLRGKMVRRENSWFRKRYPGYGHNREQTFIALDLGKKLAQTILAEE</sequence>
<evidence type="ECO:0000313" key="2">
    <source>
        <dbReference type="Proteomes" id="UP000826725"/>
    </source>
</evidence>
<dbReference type="Proteomes" id="UP000826725">
    <property type="component" value="Chromosome"/>
</dbReference>
<dbReference type="AlphaFoldDB" id="A0A8D5FU94"/>
<evidence type="ECO:0000313" key="1">
    <source>
        <dbReference type="EMBL" id="BCL61809.1"/>
    </source>
</evidence>
<evidence type="ECO:0008006" key="3">
    <source>
        <dbReference type="Google" id="ProtNLM"/>
    </source>
</evidence>
<accession>A0A8D5FU94</accession>
<reference evidence="1" key="1">
    <citation type="submission" date="2020-09" db="EMBL/GenBank/DDBJ databases">
        <title>Desulfogranum mesoprofundum gen. nov., sp. nov., a novel mesophilic, sulfate-reducing chemolithoautotroph isolated from a deep-sea hydrothermal vent chimney in the Suiyo Seamount.</title>
        <authorList>
            <person name="Hashimoto Y."/>
            <person name="Nakagawa S."/>
        </authorList>
    </citation>
    <scope>NUCLEOTIDE SEQUENCE</scope>
    <source>
        <strain evidence="1">KT2</strain>
    </source>
</reference>
<keyword evidence="2" id="KW-1185">Reference proteome</keyword>
<gene>
    <name evidence="1" type="ORF">DGMP_25020</name>
</gene>
<dbReference type="KEGG" id="dbk:DGMP_25020"/>
<protein>
    <recommendedName>
        <fullName evidence="3">Flavodoxin</fullName>
    </recommendedName>
</protein>
<organism evidence="1 2">
    <name type="scientific">Desulfomarina profundi</name>
    <dbReference type="NCBI Taxonomy" id="2772557"/>
    <lineage>
        <taxon>Bacteria</taxon>
        <taxon>Pseudomonadati</taxon>
        <taxon>Thermodesulfobacteriota</taxon>
        <taxon>Desulfobulbia</taxon>
        <taxon>Desulfobulbales</taxon>
        <taxon>Desulfobulbaceae</taxon>
        <taxon>Desulfomarina</taxon>
    </lineage>
</organism>
<proteinExistence type="predicted"/>
<name>A0A8D5FU94_9BACT</name>
<dbReference type="EMBL" id="AP024086">
    <property type="protein sequence ID" value="BCL61809.1"/>
    <property type="molecule type" value="Genomic_DNA"/>
</dbReference>